<evidence type="ECO:0008006" key="3">
    <source>
        <dbReference type="Google" id="ProtNLM"/>
    </source>
</evidence>
<proteinExistence type="predicted"/>
<evidence type="ECO:0000313" key="2">
    <source>
        <dbReference type="EMBL" id="BFD46676.1"/>
    </source>
</evidence>
<organism evidence="2">
    <name type="scientific">Candidatus Tisiphia endosymbiont of Sergentomyia squamirostris</name>
    <dbReference type="NCBI Taxonomy" id="3113639"/>
    <lineage>
        <taxon>Bacteria</taxon>
        <taxon>Pseudomonadati</taxon>
        <taxon>Pseudomonadota</taxon>
        <taxon>Alphaproteobacteria</taxon>
        <taxon>Rickettsiales</taxon>
        <taxon>Rickettsiaceae</taxon>
        <taxon>Rickettsieae</taxon>
        <taxon>Candidatus Tisiphia</taxon>
    </lineage>
</organism>
<keyword evidence="1" id="KW-0812">Transmembrane</keyword>
<feature type="transmembrane region" description="Helical" evidence="1">
    <location>
        <begin position="5"/>
        <end position="24"/>
    </location>
</feature>
<gene>
    <name evidence="2" type="ORF">DMENIID0002_13220</name>
</gene>
<name>A0AAT9GA52_9RICK</name>
<sequence length="356" mass="40731">MIRKILFFICLIYTIIWFGIAYTIKSNIVNTIKNSETDNTKISYSQIKVSGFPTRFQIHLVEPKIKFIDHVNSKEISTEEMTFLFDFSFKKARLILGEQGIKQQENFDGKLVEYSVQSKEYITALVKFNKPIYKLSHGDSLKSIVKFLQVNNKLLSFIQEDKEIFNIADLVFLINKAKSQDGENIALQLRLLYSAGKDFFNFKTAQLDLATLINIATNQGKDTNSIRNLNIDRLVFSCDDNAQVDLVGFLQFFDSKLPKGKLSFELTNYHDIIDKLIPNNLLLPKKMVKTIIEKAVDSSLSGVVKIDDNELATYEKVKFDIEFSDNGIHIGSINLLEFKLEDSKVDEAIEENNTES</sequence>
<dbReference type="AlphaFoldDB" id="A0AAT9GA52"/>
<keyword evidence="1" id="KW-0472">Membrane</keyword>
<accession>A0AAT9GA52</accession>
<evidence type="ECO:0000256" key="1">
    <source>
        <dbReference type="SAM" id="Phobius"/>
    </source>
</evidence>
<protein>
    <recommendedName>
        <fullName evidence="3">DUF2125 domain-containing protein</fullName>
    </recommendedName>
</protein>
<reference evidence="2" key="1">
    <citation type="submission" date="2024-01" db="EMBL/GenBank/DDBJ databases">
        <title>Sequencing the genomes of a sandfly, Sergentomyia squamirostris, and its two endosymbionts.</title>
        <authorList>
            <person name="Itokawa K."/>
            <person name="Sanjoba C."/>
        </authorList>
    </citation>
    <scope>NUCLEOTIDE SEQUENCE</scope>
    <source>
        <strain evidence="2">RiSSQ</strain>
    </source>
</reference>
<keyword evidence="1" id="KW-1133">Transmembrane helix</keyword>
<dbReference type="EMBL" id="AP029170">
    <property type="protein sequence ID" value="BFD46676.1"/>
    <property type="molecule type" value="Genomic_DNA"/>
</dbReference>